<feature type="domain" description="N-acetyltransferase" evidence="3">
    <location>
        <begin position="10"/>
        <end position="178"/>
    </location>
</feature>
<name>A0ABS2EMY2_9LACO</name>
<evidence type="ECO:0000259" key="3">
    <source>
        <dbReference type="PROSITE" id="PS51186"/>
    </source>
</evidence>
<dbReference type="SUPFAM" id="SSF55729">
    <property type="entry name" value="Acyl-CoA N-acyltransferases (Nat)"/>
    <property type="match status" value="1"/>
</dbReference>
<keyword evidence="5" id="KW-1185">Reference proteome</keyword>
<dbReference type="InterPro" id="IPR050832">
    <property type="entry name" value="Bact_Acetyltransf"/>
</dbReference>
<organism evidence="4 5">
    <name type="scientific">Limosilactobacillus alvi</name>
    <dbReference type="NCBI Taxonomy" id="990412"/>
    <lineage>
        <taxon>Bacteria</taxon>
        <taxon>Bacillati</taxon>
        <taxon>Bacillota</taxon>
        <taxon>Bacilli</taxon>
        <taxon>Lactobacillales</taxon>
        <taxon>Lactobacillaceae</taxon>
        <taxon>Limosilactobacillus</taxon>
    </lineage>
</organism>
<dbReference type="Proteomes" id="UP000776629">
    <property type="component" value="Unassembled WGS sequence"/>
</dbReference>
<evidence type="ECO:0000256" key="1">
    <source>
        <dbReference type="ARBA" id="ARBA00022679"/>
    </source>
</evidence>
<keyword evidence="1" id="KW-0808">Transferase</keyword>
<dbReference type="PROSITE" id="PS51186">
    <property type="entry name" value="GNAT"/>
    <property type="match status" value="1"/>
</dbReference>
<evidence type="ECO:0000313" key="5">
    <source>
        <dbReference type="Proteomes" id="UP000776629"/>
    </source>
</evidence>
<dbReference type="CDD" id="cd04301">
    <property type="entry name" value="NAT_SF"/>
    <property type="match status" value="1"/>
</dbReference>
<dbReference type="RefSeq" id="WP_204776159.1">
    <property type="nucleotide sequence ID" value="NZ_JACJJQ010000009.1"/>
</dbReference>
<sequence length="193" mass="21825">MANDVTTAPIFMRRATLADLDEVYAVIEDAKQLLKADGSSQWQQGYPSKLSMQQDIESENCYVLIYGDEIVGTATLMPFGDTHYAYIVDGKWNHAGHPFGTINRIAISSKYRGKRFANYILSTLISIAYAKGVRDLRISTHEKNVRVHQLVQKFGFVQRGKVYTGPTDDDLRNAYELNLDTVDARDDNDNHED</sequence>
<accession>A0ABS2EMY2</accession>
<dbReference type="InterPro" id="IPR016181">
    <property type="entry name" value="Acyl_CoA_acyltransferase"/>
</dbReference>
<reference evidence="4 5" key="1">
    <citation type="journal article" date="2021" name="Sci. Rep.">
        <title>The distribution of antibiotic resistance genes in chicken gut microbiota commensals.</title>
        <authorList>
            <person name="Juricova H."/>
            <person name="Matiasovicova J."/>
            <person name="Kubasova T."/>
            <person name="Cejkova D."/>
            <person name="Rychlik I."/>
        </authorList>
    </citation>
    <scope>NUCLEOTIDE SEQUENCE [LARGE SCALE GENOMIC DNA]</scope>
    <source>
        <strain evidence="4 5">An810</strain>
    </source>
</reference>
<dbReference type="InterPro" id="IPR000182">
    <property type="entry name" value="GNAT_dom"/>
</dbReference>
<evidence type="ECO:0000256" key="2">
    <source>
        <dbReference type="ARBA" id="ARBA00023315"/>
    </source>
</evidence>
<proteinExistence type="predicted"/>
<protein>
    <submittedName>
        <fullName evidence="4">GNAT family N-acetyltransferase</fullName>
    </submittedName>
</protein>
<dbReference type="Pfam" id="PF00583">
    <property type="entry name" value="Acetyltransf_1"/>
    <property type="match status" value="1"/>
</dbReference>
<keyword evidence="2" id="KW-0012">Acyltransferase</keyword>
<dbReference type="EMBL" id="JACJJQ010000009">
    <property type="protein sequence ID" value="MBM6753721.1"/>
    <property type="molecule type" value="Genomic_DNA"/>
</dbReference>
<comment type="caution">
    <text evidence="4">The sequence shown here is derived from an EMBL/GenBank/DDBJ whole genome shotgun (WGS) entry which is preliminary data.</text>
</comment>
<gene>
    <name evidence="4" type="ORF">H5993_02950</name>
</gene>
<dbReference type="Gene3D" id="3.40.630.30">
    <property type="match status" value="1"/>
</dbReference>
<evidence type="ECO:0000313" key="4">
    <source>
        <dbReference type="EMBL" id="MBM6753721.1"/>
    </source>
</evidence>
<dbReference type="PANTHER" id="PTHR43877:SF2">
    <property type="entry name" value="AMINOALKYLPHOSPHONATE N-ACETYLTRANSFERASE-RELATED"/>
    <property type="match status" value="1"/>
</dbReference>
<dbReference type="PANTHER" id="PTHR43877">
    <property type="entry name" value="AMINOALKYLPHOSPHONATE N-ACETYLTRANSFERASE-RELATED-RELATED"/>
    <property type="match status" value="1"/>
</dbReference>